<dbReference type="STRING" id="329046.A0A1Y2B041"/>
<dbReference type="OrthoDB" id="14833at2759"/>
<comment type="similarity">
    <text evidence="1">Belongs to the OSBP family.</text>
</comment>
<accession>A0A1Y2B041</accession>
<protein>
    <submittedName>
        <fullName evidence="2">Oxysterol-binding protein</fullName>
    </submittedName>
</protein>
<dbReference type="Gene3D" id="1.10.287.2720">
    <property type="match status" value="1"/>
</dbReference>
<organism evidence="2 3">
    <name type="scientific">Rhizoclosmatium globosum</name>
    <dbReference type="NCBI Taxonomy" id="329046"/>
    <lineage>
        <taxon>Eukaryota</taxon>
        <taxon>Fungi</taxon>
        <taxon>Fungi incertae sedis</taxon>
        <taxon>Chytridiomycota</taxon>
        <taxon>Chytridiomycota incertae sedis</taxon>
        <taxon>Chytridiomycetes</taxon>
        <taxon>Chytridiales</taxon>
        <taxon>Chytriomycetaceae</taxon>
        <taxon>Rhizoclosmatium</taxon>
    </lineage>
</organism>
<dbReference type="AlphaFoldDB" id="A0A1Y2B041"/>
<proteinExistence type="inferred from homology"/>
<dbReference type="Proteomes" id="UP000193642">
    <property type="component" value="Unassembled WGS sequence"/>
</dbReference>
<dbReference type="PANTHER" id="PTHR10972:SF212">
    <property type="entry name" value="OXYSTEROL-BINDING PROTEIN-LIKE PROTEIN 1"/>
    <property type="match status" value="1"/>
</dbReference>
<gene>
    <name evidence="2" type="ORF">BCR33DRAFT_858305</name>
</gene>
<dbReference type="GO" id="GO:0005829">
    <property type="term" value="C:cytosol"/>
    <property type="evidence" value="ECO:0007669"/>
    <property type="project" value="TreeGrafter"/>
</dbReference>
<dbReference type="InterPro" id="IPR000648">
    <property type="entry name" value="Oxysterol-bd"/>
</dbReference>
<sequence>MLKTESAPVANEHLDSAEAIDMDDNSSKLSFVWSLLKKLGSVKDLSGLRLSLPANLMEPRSNLEFWNYNDRPDYFASMGDPENDVERMLHVLRWFLCKDTKWKSRNPDLRKPYNPVLGEIFRCEWEVDNTPAPTFISESSSTPAGPSPKIRVGCLSEQIIHHPPISAFYYECKEKGVVARGVDHVAAKFTGTQLKFGAGEHNPGVFVNLEKWGEEYQMTYPWASVGGWLTGSPYITVSETTVVTCEKSGLRCIFLYKDEPFFGSAKFAVEGKVYRFDAATKSLADISKIPESQVVATLSGQWNAKVFVKIVATNTEGLLFDLQSSTTAEKICPPEDLMDQFESRKLWKGVTDAIHKKEYGVATKLKREIEEEQRRIRKARKEPFESRFFTFKTPIIPDDDNVELNEALAKERGKPYLKEGVVVKLPTK</sequence>
<dbReference type="PANTHER" id="PTHR10972">
    <property type="entry name" value="OXYSTEROL-BINDING PROTEIN-RELATED"/>
    <property type="match status" value="1"/>
</dbReference>
<dbReference type="EMBL" id="MCGO01000099">
    <property type="protein sequence ID" value="ORY27857.1"/>
    <property type="molecule type" value="Genomic_DNA"/>
</dbReference>
<evidence type="ECO:0000313" key="2">
    <source>
        <dbReference type="EMBL" id="ORY27857.1"/>
    </source>
</evidence>
<name>A0A1Y2B041_9FUNG</name>
<keyword evidence="3" id="KW-1185">Reference proteome</keyword>
<evidence type="ECO:0000313" key="3">
    <source>
        <dbReference type="Proteomes" id="UP000193642"/>
    </source>
</evidence>
<dbReference type="Gene3D" id="6.10.140.1150">
    <property type="match status" value="1"/>
</dbReference>
<evidence type="ECO:0000256" key="1">
    <source>
        <dbReference type="ARBA" id="ARBA00008842"/>
    </source>
</evidence>
<comment type="caution">
    <text evidence="2">The sequence shown here is derived from an EMBL/GenBank/DDBJ whole genome shotgun (WGS) entry which is preliminary data.</text>
</comment>
<dbReference type="Gene3D" id="2.40.160.120">
    <property type="match status" value="1"/>
</dbReference>
<dbReference type="GO" id="GO:0016020">
    <property type="term" value="C:membrane"/>
    <property type="evidence" value="ECO:0007669"/>
    <property type="project" value="TreeGrafter"/>
</dbReference>
<dbReference type="InterPro" id="IPR037239">
    <property type="entry name" value="OSBP_sf"/>
</dbReference>
<reference evidence="2 3" key="1">
    <citation type="submission" date="2016-07" db="EMBL/GenBank/DDBJ databases">
        <title>Pervasive Adenine N6-methylation of Active Genes in Fungi.</title>
        <authorList>
            <consortium name="DOE Joint Genome Institute"/>
            <person name="Mondo S.J."/>
            <person name="Dannebaum R.O."/>
            <person name="Kuo R.C."/>
            <person name="Labutti K."/>
            <person name="Haridas S."/>
            <person name="Kuo A."/>
            <person name="Salamov A."/>
            <person name="Ahrendt S.R."/>
            <person name="Lipzen A."/>
            <person name="Sullivan W."/>
            <person name="Andreopoulos W.B."/>
            <person name="Clum A."/>
            <person name="Lindquist E."/>
            <person name="Daum C."/>
            <person name="Ramamoorthy G.K."/>
            <person name="Gryganskyi A."/>
            <person name="Culley D."/>
            <person name="Magnuson J.K."/>
            <person name="James T.Y."/>
            <person name="O'Malley M.A."/>
            <person name="Stajich J.E."/>
            <person name="Spatafora J.W."/>
            <person name="Visel A."/>
            <person name="Grigoriev I.V."/>
        </authorList>
    </citation>
    <scope>NUCLEOTIDE SEQUENCE [LARGE SCALE GENOMIC DNA]</scope>
    <source>
        <strain evidence="2 3">JEL800</strain>
    </source>
</reference>
<dbReference type="GO" id="GO:0032934">
    <property type="term" value="F:sterol binding"/>
    <property type="evidence" value="ECO:0007669"/>
    <property type="project" value="TreeGrafter"/>
</dbReference>
<dbReference type="SUPFAM" id="SSF144000">
    <property type="entry name" value="Oxysterol-binding protein-like"/>
    <property type="match status" value="1"/>
</dbReference>
<dbReference type="Pfam" id="PF01237">
    <property type="entry name" value="Oxysterol_BP"/>
    <property type="match status" value="1"/>
</dbReference>